<gene>
    <name evidence="1" type="ORF">QFC19_001406</name>
</gene>
<accession>A0ACC2WK20</accession>
<evidence type="ECO:0000313" key="2">
    <source>
        <dbReference type="Proteomes" id="UP001241377"/>
    </source>
</evidence>
<sequence length="205" mass="21756">MIPCCVGSGLLYGLGRSSSDTGPLLFGYYLLSALFGANPLILSFMAANIAGHTKKAISMSLYGMGSAAGNIVGPLLFKSKEAPKYAGGLKAMLGIFIATIGCVAITEVLLVFLNKAKEKERVANGKPAKIQDLSMNDKYEARQDHQASPGEEGVTEGPRLGEMAFADITDRQNDEAHIGRNALDTAFTMDGKNKIQVTDPVVELI</sequence>
<name>A0ACC2WK20_9TREE</name>
<proteinExistence type="predicted"/>
<keyword evidence="2" id="KW-1185">Reference proteome</keyword>
<comment type="caution">
    <text evidence="1">The sequence shown here is derived from an EMBL/GenBank/DDBJ whole genome shotgun (WGS) entry which is preliminary data.</text>
</comment>
<evidence type="ECO:0000313" key="1">
    <source>
        <dbReference type="EMBL" id="KAJ9110897.1"/>
    </source>
</evidence>
<organism evidence="1 2">
    <name type="scientific">Naganishia cerealis</name>
    <dbReference type="NCBI Taxonomy" id="610337"/>
    <lineage>
        <taxon>Eukaryota</taxon>
        <taxon>Fungi</taxon>
        <taxon>Dikarya</taxon>
        <taxon>Basidiomycota</taxon>
        <taxon>Agaricomycotina</taxon>
        <taxon>Tremellomycetes</taxon>
        <taxon>Filobasidiales</taxon>
        <taxon>Filobasidiaceae</taxon>
        <taxon>Naganishia</taxon>
    </lineage>
</organism>
<protein>
    <submittedName>
        <fullName evidence="1">Uncharacterized protein</fullName>
    </submittedName>
</protein>
<dbReference type="EMBL" id="JASBWR010000010">
    <property type="protein sequence ID" value="KAJ9110897.1"/>
    <property type="molecule type" value="Genomic_DNA"/>
</dbReference>
<reference evidence="1" key="1">
    <citation type="submission" date="2023-04" db="EMBL/GenBank/DDBJ databases">
        <title>Draft Genome sequencing of Naganishia species isolated from polar environments using Oxford Nanopore Technology.</title>
        <authorList>
            <person name="Leo P."/>
            <person name="Venkateswaran K."/>
        </authorList>
    </citation>
    <scope>NUCLEOTIDE SEQUENCE</scope>
    <source>
        <strain evidence="1">MNA-CCFEE 5261</strain>
    </source>
</reference>
<dbReference type="Proteomes" id="UP001241377">
    <property type="component" value="Unassembled WGS sequence"/>
</dbReference>